<name>A0A1M6TAS2_9FIRM</name>
<dbReference type="EMBL" id="FQZY01000057">
    <property type="protein sequence ID" value="SHK53969.1"/>
    <property type="molecule type" value="Genomic_DNA"/>
</dbReference>
<dbReference type="InterPro" id="IPR011004">
    <property type="entry name" value="Trimer_LpxA-like_sf"/>
</dbReference>
<sequence>MKYEITNISHPKYSWLHRIRALKNIENVCMKGDLGGYVQSADNLSQEGNCWIEVHAICCEQAHVGEDAVLHDGALVRESALVSGDSQLFDMALAEGYCVIKSGEIKEDARVAGYAVIGKNHTTGQSPLLQRSCNVYGEVNGWFIISENVLPGEKLQNPTQDLFVLEDGKRAVLVKQKKLENPEKNDNGKQKRNREER</sequence>
<dbReference type="AlphaFoldDB" id="A0A1M6TAS2"/>
<dbReference type="OrthoDB" id="2065905at2"/>
<protein>
    <submittedName>
        <fullName evidence="2">Uncharacterized protein</fullName>
    </submittedName>
</protein>
<feature type="region of interest" description="Disordered" evidence="1">
    <location>
        <begin position="175"/>
        <end position="197"/>
    </location>
</feature>
<proteinExistence type="predicted"/>
<dbReference type="Gene3D" id="2.160.10.10">
    <property type="entry name" value="Hexapeptide repeat proteins"/>
    <property type="match status" value="1"/>
</dbReference>
<dbReference type="RefSeq" id="WP_073112230.1">
    <property type="nucleotide sequence ID" value="NZ_FQZY01000057.1"/>
</dbReference>
<accession>A0A1M6TAS2</accession>
<evidence type="ECO:0000313" key="2">
    <source>
        <dbReference type="EMBL" id="SHK53969.1"/>
    </source>
</evidence>
<evidence type="ECO:0000256" key="1">
    <source>
        <dbReference type="SAM" id="MobiDB-lite"/>
    </source>
</evidence>
<reference evidence="2 3" key="1">
    <citation type="submission" date="2016-11" db="EMBL/GenBank/DDBJ databases">
        <authorList>
            <person name="Jaros S."/>
            <person name="Januszkiewicz K."/>
            <person name="Wedrychowicz H."/>
        </authorList>
    </citation>
    <scope>NUCLEOTIDE SEQUENCE [LARGE SCALE GENOMIC DNA]</scope>
    <source>
        <strain evidence="2 3">DSM 15480</strain>
    </source>
</reference>
<dbReference type="Proteomes" id="UP000184301">
    <property type="component" value="Unassembled WGS sequence"/>
</dbReference>
<organism evidence="2 3">
    <name type="scientific">Hespellia stercorisuis DSM 15480</name>
    <dbReference type="NCBI Taxonomy" id="1121950"/>
    <lineage>
        <taxon>Bacteria</taxon>
        <taxon>Bacillati</taxon>
        <taxon>Bacillota</taxon>
        <taxon>Clostridia</taxon>
        <taxon>Lachnospirales</taxon>
        <taxon>Lachnospiraceae</taxon>
        <taxon>Hespellia</taxon>
    </lineage>
</organism>
<feature type="compositionally biased region" description="Basic and acidic residues" evidence="1">
    <location>
        <begin position="177"/>
        <end position="197"/>
    </location>
</feature>
<evidence type="ECO:0000313" key="3">
    <source>
        <dbReference type="Proteomes" id="UP000184301"/>
    </source>
</evidence>
<keyword evidence="3" id="KW-1185">Reference proteome</keyword>
<dbReference type="STRING" id="1121950.SAMN02745243_03171"/>
<gene>
    <name evidence="2" type="ORF">SAMN02745243_03171</name>
</gene>
<dbReference type="SUPFAM" id="SSF51161">
    <property type="entry name" value="Trimeric LpxA-like enzymes"/>
    <property type="match status" value="1"/>
</dbReference>